<evidence type="ECO:0000313" key="4">
    <source>
        <dbReference type="Proteomes" id="UP001595912"/>
    </source>
</evidence>
<name>A0ABV9VTG7_9ACTN</name>
<accession>A0ABV9VTG7</accession>
<proteinExistence type="predicted"/>
<dbReference type="RefSeq" id="WP_380115017.1">
    <property type="nucleotide sequence ID" value="NZ_JBHSIU010000013.1"/>
</dbReference>
<dbReference type="PROSITE" id="PS51257">
    <property type="entry name" value="PROKAR_LIPOPROTEIN"/>
    <property type="match status" value="1"/>
</dbReference>
<organism evidence="3 4">
    <name type="scientific">Dactylosporangium cerinum</name>
    <dbReference type="NCBI Taxonomy" id="1434730"/>
    <lineage>
        <taxon>Bacteria</taxon>
        <taxon>Bacillati</taxon>
        <taxon>Actinomycetota</taxon>
        <taxon>Actinomycetes</taxon>
        <taxon>Micromonosporales</taxon>
        <taxon>Micromonosporaceae</taxon>
        <taxon>Dactylosporangium</taxon>
    </lineage>
</organism>
<evidence type="ECO:0008006" key="5">
    <source>
        <dbReference type="Google" id="ProtNLM"/>
    </source>
</evidence>
<dbReference type="EMBL" id="JBHSIU010000013">
    <property type="protein sequence ID" value="MFC4998775.1"/>
    <property type="molecule type" value="Genomic_DNA"/>
</dbReference>
<keyword evidence="2" id="KW-0732">Signal</keyword>
<keyword evidence="4" id="KW-1185">Reference proteome</keyword>
<dbReference type="Proteomes" id="UP001595912">
    <property type="component" value="Unassembled WGS sequence"/>
</dbReference>
<feature type="chain" id="PRO_5046242143" description="Lipoprotein" evidence="2">
    <location>
        <begin position="23"/>
        <end position="303"/>
    </location>
</feature>
<dbReference type="SUPFAM" id="SSF82171">
    <property type="entry name" value="DPP6 N-terminal domain-like"/>
    <property type="match status" value="1"/>
</dbReference>
<feature type="compositionally biased region" description="Low complexity" evidence="1">
    <location>
        <begin position="25"/>
        <end position="37"/>
    </location>
</feature>
<evidence type="ECO:0000256" key="1">
    <source>
        <dbReference type="SAM" id="MobiDB-lite"/>
    </source>
</evidence>
<feature type="signal peptide" evidence="2">
    <location>
        <begin position="1"/>
        <end position="22"/>
    </location>
</feature>
<gene>
    <name evidence="3" type="ORF">ACFPIJ_13130</name>
</gene>
<sequence>MRRIARVLAAATFAAGLAACQAQPPAAVPGTTAGTAASRTPQDKAPPPFPGKLSVLTFDTGKPMSLARGGKAVTFGLRYPEDMLARPSFDGQRLALISTPDASKVAPGSLVVVDVGGGRHVLADHLPWGGGVAPTWTPDGTAVIHDGVRYEVSGKSHASAGLGHASYLVYSVNGGALAYAGSETSIEVRPTGGAARSVDISALPGCDTACPSAVQAISDSGDFVALGRSNTDPGHTTSTTLVVDTRTGRPVDLGTRSGLQHVWFPTGGGAIVADAKGLHVLDATWHETGTFPAPGAGQLFYTA</sequence>
<reference evidence="4" key="1">
    <citation type="journal article" date="2019" name="Int. J. Syst. Evol. Microbiol.">
        <title>The Global Catalogue of Microorganisms (GCM) 10K type strain sequencing project: providing services to taxonomists for standard genome sequencing and annotation.</title>
        <authorList>
            <consortium name="The Broad Institute Genomics Platform"/>
            <consortium name="The Broad Institute Genome Sequencing Center for Infectious Disease"/>
            <person name="Wu L."/>
            <person name="Ma J."/>
        </authorList>
    </citation>
    <scope>NUCLEOTIDE SEQUENCE [LARGE SCALE GENOMIC DNA]</scope>
    <source>
        <strain evidence="4">CGMCC 4.7152</strain>
    </source>
</reference>
<evidence type="ECO:0000256" key="2">
    <source>
        <dbReference type="SAM" id="SignalP"/>
    </source>
</evidence>
<feature type="region of interest" description="Disordered" evidence="1">
    <location>
        <begin position="25"/>
        <end position="50"/>
    </location>
</feature>
<evidence type="ECO:0000313" key="3">
    <source>
        <dbReference type="EMBL" id="MFC4998775.1"/>
    </source>
</evidence>
<protein>
    <recommendedName>
        <fullName evidence="5">Lipoprotein</fullName>
    </recommendedName>
</protein>
<comment type="caution">
    <text evidence="3">The sequence shown here is derived from an EMBL/GenBank/DDBJ whole genome shotgun (WGS) entry which is preliminary data.</text>
</comment>